<keyword evidence="6" id="KW-1185">Reference proteome</keyword>
<comment type="similarity">
    <text evidence="1">Belongs to the membrane fusion protein (MFP) (TC 8.A.1) family.</text>
</comment>
<dbReference type="SUPFAM" id="SSF111369">
    <property type="entry name" value="HlyD-like secretion proteins"/>
    <property type="match status" value="1"/>
</dbReference>
<proteinExistence type="inferred from homology"/>
<feature type="chain" id="PRO_5002462520" description="CusB-like beta-barrel domain-containing protein" evidence="3">
    <location>
        <begin position="27"/>
        <end position="372"/>
    </location>
</feature>
<dbReference type="AlphaFoldDB" id="A0A0F3ISN2"/>
<evidence type="ECO:0000256" key="2">
    <source>
        <dbReference type="SAM" id="Coils"/>
    </source>
</evidence>
<dbReference type="RefSeq" id="WP_045775663.1">
    <property type="nucleotide sequence ID" value="NZ_LAJY01000225.1"/>
</dbReference>
<comment type="caution">
    <text evidence="5">The sequence shown here is derived from an EMBL/GenBank/DDBJ whole genome shotgun (WGS) entry which is preliminary data.</text>
</comment>
<dbReference type="GO" id="GO:1990281">
    <property type="term" value="C:efflux pump complex"/>
    <property type="evidence" value="ECO:0007669"/>
    <property type="project" value="TreeGrafter"/>
</dbReference>
<feature type="coiled-coil region" evidence="2">
    <location>
        <begin position="107"/>
        <end position="134"/>
    </location>
</feature>
<reference evidence="5 6" key="1">
    <citation type="submission" date="2015-03" db="EMBL/GenBank/DDBJ databases">
        <title>Draft genome sequence of Elstera litoralis.</title>
        <authorList>
            <person name="Rahalkar M.C."/>
            <person name="Dhakephalkar P.K."/>
            <person name="Pore S.D."/>
            <person name="Arora P."/>
            <person name="Kapse N.G."/>
            <person name="Pandit P.S."/>
        </authorList>
    </citation>
    <scope>NUCLEOTIDE SEQUENCE [LARGE SCALE GENOMIC DNA]</scope>
    <source>
        <strain evidence="5 6">Dia-1</strain>
    </source>
</reference>
<name>A0A0F3ISN2_9PROT</name>
<feature type="domain" description="CusB-like beta-barrel" evidence="4">
    <location>
        <begin position="214"/>
        <end position="286"/>
    </location>
</feature>
<dbReference type="Gene3D" id="2.40.30.170">
    <property type="match status" value="1"/>
</dbReference>
<dbReference type="PANTHER" id="PTHR30469">
    <property type="entry name" value="MULTIDRUG RESISTANCE PROTEIN MDTA"/>
    <property type="match status" value="1"/>
</dbReference>
<dbReference type="GO" id="GO:0015562">
    <property type="term" value="F:efflux transmembrane transporter activity"/>
    <property type="evidence" value="ECO:0007669"/>
    <property type="project" value="TreeGrafter"/>
</dbReference>
<gene>
    <name evidence="5" type="ORF">VZ95_09700</name>
</gene>
<dbReference type="Proteomes" id="UP000033774">
    <property type="component" value="Unassembled WGS sequence"/>
</dbReference>
<sequence>MARTSFHFSRSARLLASVLLTLPLLAACSDDKKEHAEEVRPVRVQTVAFEAGRESLKLAGTLAPRLETPLAFQVTGKLSARPVDVGARVTPGMLIGKLEPEDFALQLRRAQAQVASSEADLKRLQADLKRYEALKTSMVFTQATYDQRAAAASVAQQTLIGARSQVAIAERQMNYTSLSADTGGIVTAVLAEPGQVVAAGQAIVRVARDEELEVSVPIPENRLDDARAANDPRVTLWSDPGKTYRVRLRELAASADPQTRTYLAKYSLLDQPQTAKMGMTATLLLAKGDGVPVASLPLSAIFQQGDKPAVWVVDAAKGAVTLKPVTVAAYHQDAALIANGVKDGELVVTAGVHRIDPGIKVRILGAAPVKGQ</sequence>
<accession>A0A0F3ISN2</accession>
<dbReference type="Gene3D" id="1.10.287.470">
    <property type="entry name" value="Helix hairpin bin"/>
    <property type="match status" value="1"/>
</dbReference>
<dbReference type="InterPro" id="IPR006143">
    <property type="entry name" value="RND_pump_MFP"/>
</dbReference>
<protein>
    <recommendedName>
        <fullName evidence="4">CusB-like beta-barrel domain-containing protein</fullName>
    </recommendedName>
</protein>
<keyword evidence="3" id="KW-0732">Signal</keyword>
<evidence type="ECO:0000256" key="1">
    <source>
        <dbReference type="ARBA" id="ARBA00009477"/>
    </source>
</evidence>
<evidence type="ECO:0000313" key="6">
    <source>
        <dbReference type="Proteomes" id="UP000033774"/>
    </source>
</evidence>
<evidence type="ECO:0000313" key="5">
    <source>
        <dbReference type="EMBL" id="KJV09721.1"/>
    </source>
</evidence>
<dbReference type="Gene3D" id="2.40.420.20">
    <property type="match status" value="1"/>
</dbReference>
<dbReference type="PANTHER" id="PTHR30469:SF18">
    <property type="entry name" value="RESISTANCE-NODULATION-CELL DIVISION (RND) EFFLUX MEMBRANE FUSION PROTEIN-RELATED"/>
    <property type="match status" value="1"/>
</dbReference>
<dbReference type="PROSITE" id="PS51257">
    <property type="entry name" value="PROKAR_LIPOPROTEIN"/>
    <property type="match status" value="1"/>
</dbReference>
<organism evidence="5 6">
    <name type="scientific">Elstera litoralis</name>
    <dbReference type="NCBI Taxonomy" id="552518"/>
    <lineage>
        <taxon>Bacteria</taxon>
        <taxon>Pseudomonadati</taxon>
        <taxon>Pseudomonadota</taxon>
        <taxon>Alphaproteobacteria</taxon>
        <taxon>Rhodospirillales</taxon>
        <taxon>Rhodospirillaceae</taxon>
        <taxon>Elstera</taxon>
    </lineage>
</organism>
<dbReference type="Gene3D" id="2.40.50.100">
    <property type="match status" value="1"/>
</dbReference>
<evidence type="ECO:0000256" key="3">
    <source>
        <dbReference type="SAM" id="SignalP"/>
    </source>
</evidence>
<dbReference type="OrthoDB" id="9813967at2"/>
<dbReference type="InterPro" id="IPR058792">
    <property type="entry name" value="Beta-barrel_RND_2"/>
</dbReference>
<feature type="signal peptide" evidence="3">
    <location>
        <begin position="1"/>
        <end position="26"/>
    </location>
</feature>
<dbReference type="Pfam" id="PF25954">
    <property type="entry name" value="Beta-barrel_RND_2"/>
    <property type="match status" value="1"/>
</dbReference>
<dbReference type="EMBL" id="LAJY01000225">
    <property type="protein sequence ID" value="KJV09721.1"/>
    <property type="molecule type" value="Genomic_DNA"/>
</dbReference>
<dbReference type="NCBIfam" id="TIGR01730">
    <property type="entry name" value="RND_mfp"/>
    <property type="match status" value="1"/>
</dbReference>
<keyword evidence="2" id="KW-0175">Coiled coil</keyword>
<evidence type="ECO:0000259" key="4">
    <source>
        <dbReference type="Pfam" id="PF25954"/>
    </source>
</evidence>